<organism evidence="2 3">
    <name type="scientific">Kitasatospora terrestris</name>
    <dbReference type="NCBI Taxonomy" id="258051"/>
    <lineage>
        <taxon>Bacteria</taxon>
        <taxon>Bacillati</taxon>
        <taxon>Actinomycetota</taxon>
        <taxon>Actinomycetes</taxon>
        <taxon>Kitasatosporales</taxon>
        <taxon>Streptomycetaceae</taxon>
        <taxon>Kitasatospora</taxon>
    </lineage>
</organism>
<dbReference type="Proteomes" id="UP001501752">
    <property type="component" value="Unassembled WGS sequence"/>
</dbReference>
<feature type="region of interest" description="Disordered" evidence="1">
    <location>
        <begin position="1"/>
        <end position="20"/>
    </location>
</feature>
<gene>
    <name evidence="2" type="ORF">GCM10023235_76580</name>
</gene>
<evidence type="ECO:0000313" key="2">
    <source>
        <dbReference type="EMBL" id="GAA4884417.1"/>
    </source>
</evidence>
<accession>A0ABP9EPR1</accession>
<evidence type="ECO:0000313" key="3">
    <source>
        <dbReference type="Proteomes" id="UP001501752"/>
    </source>
</evidence>
<comment type="caution">
    <text evidence="2">The sequence shown here is derived from an EMBL/GenBank/DDBJ whole genome shotgun (WGS) entry which is preliminary data.</text>
</comment>
<dbReference type="EMBL" id="BAABIS010000001">
    <property type="protein sequence ID" value="GAA4884417.1"/>
    <property type="molecule type" value="Genomic_DNA"/>
</dbReference>
<keyword evidence="3" id="KW-1185">Reference proteome</keyword>
<proteinExistence type="predicted"/>
<name>A0ABP9EPR1_9ACTN</name>
<protein>
    <submittedName>
        <fullName evidence="2">Uncharacterized protein</fullName>
    </submittedName>
</protein>
<sequence>MKKTTTGRTPAEKAATGKQAVVSAQAQIHRAAGPTDRQVPAALQPDSLHGDQVDVVDAAEQWHECWNDAGDTVREALSWERSAHTQ</sequence>
<reference evidence="3" key="1">
    <citation type="journal article" date="2019" name="Int. J. Syst. Evol. Microbiol.">
        <title>The Global Catalogue of Microorganisms (GCM) 10K type strain sequencing project: providing services to taxonomists for standard genome sequencing and annotation.</title>
        <authorList>
            <consortium name="The Broad Institute Genomics Platform"/>
            <consortium name="The Broad Institute Genome Sequencing Center for Infectious Disease"/>
            <person name="Wu L."/>
            <person name="Ma J."/>
        </authorList>
    </citation>
    <scope>NUCLEOTIDE SEQUENCE [LARGE SCALE GENOMIC DNA]</scope>
    <source>
        <strain evidence="3">JCM 13006</strain>
    </source>
</reference>
<evidence type="ECO:0000256" key="1">
    <source>
        <dbReference type="SAM" id="MobiDB-lite"/>
    </source>
</evidence>